<evidence type="ECO:0000256" key="4">
    <source>
        <dbReference type="ARBA" id="ARBA00022679"/>
    </source>
</evidence>
<sequence>MIPTFVETAVQQVLWIAYPLMKRITYWPQAFLGLVHNWGATLGWAAVKGNLNDVHIFLPVHVAGICWTLVYDTIYAQLDKNEDAEAGVKSTALLFGDSTRTWLLGFATVCIGSLMFAGYNAHMGWPFYLSLIPAFGHLLWQIYSVDLSNGFDCLMKLFSNKWFGAIVMAGMVLGRIVY</sequence>
<comment type="subcellular location">
    <subcellularLocation>
        <location evidence="2">Membrane</location>
        <topology evidence="2">Multi-pass membrane protein</topology>
    </subcellularLocation>
</comment>
<keyword evidence="4 9" id="KW-0808">Transferase</keyword>
<comment type="similarity">
    <text evidence="3">Belongs to the UbiA prenyltransferase family.</text>
</comment>
<organism evidence="9 10">
    <name type="scientific">Carex littledalei</name>
    <dbReference type="NCBI Taxonomy" id="544730"/>
    <lineage>
        <taxon>Eukaryota</taxon>
        <taxon>Viridiplantae</taxon>
        <taxon>Streptophyta</taxon>
        <taxon>Embryophyta</taxon>
        <taxon>Tracheophyta</taxon>
        <taxon>Spermatophyta</taxon>
        <taxon>Magnoliopsida</taxon>
        <taxon>Liliopsida</taxon>
        <taxon>Poales</taxon>
        <taxon>Cyperaceae</taxon>
        <taxon>Cyperoideae</taxon>
        <taxon>Cariceae</taxon>
        <taxon>Carex</taxon>
        <taxon>Carex subgen. Euthyceras</taxon>
    </lineage>
</organism>
<dbReference type="CDD" id="cd13959">
    <property type="entry name" value="PT_UbiA_COQ2"/>
    <property type="match status" value="1"/>
</dbReference>
<feature type="transmembrane region" description="Helical" evidence="8">
    <location>
        <begin position="157"/>
        <end position="177"/>
    </location>
</feature>
<evidence type="ECO:0000256" key="3">
    <source>
        <dbReference type="ARBA" id="ARBA00005985"/>
    </source>
</evidence>
<dbReference type="Gene3D" id="1.20.120.1780">
    <property type="entry name" value="UbiA prenyltransferase"/>
    <property type="match status" value="1"/>
</dbReference>
<dbReference type="InterPro" id="IPR044878">
    <property type="entry name" value="UbiA_sf"/>
</dbReference>
<protein>
    <submittedName>
        <fullName evidence="9">4-hydroxybenzoate polyprenyltransferase</fullName>
    </submittedName>
</protein>
<dbReference type="GO" id="GO:0006744">
    <property type="term" value="P:ubiquinone biosynthetic process"/>
    <property type="evidence" value="ECO:0007669"/>
    <property type="project" value="TreeGrafter"/>
</dbReference>
<feature type="transmembrane region" description="Helical" evidence="8">
    <location>
        <begin position="125"/>
        <end position="145"/>
    </location>
</feature>
<dbReference type="PANTHER" id="PTHR11048">
    <property type="entry name" value="PRENYLTRANSFERASES"/>
    <property type="match status" value="1"/>
</dbReference>
<evidence type="ECO:0000256" key="7">
    <source>
        <dbReference type="ARBA" id="ARBA00023136"/>
    </source>
</evidence>
<dbReference type="FunFam" id="1.20.120.1780:FF:000001">
    <property type="entry name" value="4-hydroxybenzoate octaprenyltransferase"/>
    <property type="match status" value="1"/>
</dbReference>
<keyword evidence="7 8" id="KW-0472">Membrane</keyword>
<feature type="transmembrane region" description="Helical" evidence="8">
    <location>
        <begin position="101"/>
        <end position="119"/>
    </location>
</feature>
<comment type="cofactor">
    <cofactor evidence="1">
        <name>Mg(2+)</name>
        <dbReference type="ChEBI" id="CHEBI:18420"/>
    </cofactor>
</comment>
<name>A0A833RH98_9POAL</name>
<dbReference type="InterPro" id="IPR000537">
    <property type="entry name" value="UbiA_prenyltransferase"/>
</dbReference>
<evidence type="ECO:0000256" key="5">
    <source>
        <dbReference type="ARBA" id="ARBA00022692"/>
    </source>
</evidence>
<evidence type="ECO:0000256" key="1">
    <source>
        <dbReference type="ARBA" id="ARBA00001946"/>
    </source>
</evidence>
<keyword evidence="5 8" id="KW-0812">Transmembrane</keyword>
<reference evidence="9" key="1">
    <citation type="submission" date="2020-01" db="EMBL/GenBank/DDBJ databases">
        <title>Genome sequence of Kobresia littledalei, the first chromosome-level genome in the family Cyperaceae.</title>
        <authorList>
            <person name="Qu G."/>
        </authorList>
    </citation>
    <scope>NUCLEOTIDE SEQUENCE</scope>
    <source>
        <strain evidence="9">C.B.Clarke</strain>
        <tissue evidence="9">Leaf</tissue>
    </source>
</reference>
<keyword evidence="10" id="KW-1185">Reference proteome</keyword>
<evidence type="ECO:0000313" key="10">
    <source>
        <dbReference type="Proteomes" id="UP000623129"/>
    </source>
</evidence>
<dbReference type="EMBL" id="SWLB01000002">
    <property type="protein sequence ID" value="KAF3341229.1"/>
    <property type="molecule type" value="Genomic_DNA"/>
</dbReference>
<dbReference type="GO" id="GO:0016765">
    <property type="term" value="F:transferase activity, transferring alkyl or aryl (other than methyl) groups"/>
    <property type="evidence" value="ECO:0007669"/>
    <property type="project" value="InterPro"/>
</dbReference>
<dbReference type="Proteomes" id="UP000623129">
    <property type="component" value="Unassembled WGS sequence"/>
</dbReference>
<keyword evidence="6 8" id="KW-1133">Transmembrane helix</keyword>
<dbReference type="PANTHER" id="PTHR11048:SF28">
    <property type="entry name" value="4-HYDROXYBENZOATE POLYPRENYLTRANSFERASE, MITOCHONDRIAL"/>
    <property type="match status" value="1"/>
</dbReference>
<evidence type="ECO:0000256" key="2">
    <source>
        <dbReference type="ARBA" id="ARBA00004141"/>
    </source>
</evidence>
<evidence type="ECO:0000313" key="9">
    <source>
        <dbReference type="EMBL" id="KAF3341229.1"/>
    </source>
</evidence>
<evidence type="ECO:0000256" key="8">
    <source>
        <dbReference type="SAM" id="Phobius"/>
    </source>
</evidence>
<dbReference type="Pfam" id="PF01040">
    <property type="entry name" value="UbiA"/>
    <property type="match status" value="1"/>
</dbReference>
<comment type="caution">
    <text evidence="9">The sequence shown here is derived from an EMBL/GenBank/DDBJ whole genome shotgun (WGS) entry which is preliminary data.</text>
</comment>
<dbReference type="Gene3D" id="1.10.357.140">
    <property type="entry name" value="UbiA prenyltransferase"/>
    <property type="match status" value="1"/>
</dbReference>
<dbReference type="GO" id="GO:0005743">
    <property type="term" value="C:mitochondrial inner membrane"/>
    <property type="evidence" value="ECO:0007669"/>
    <property type="project" value="TreeGrafter"/>
</dbReference>
<evidence type="ECO:0000256" key="6">
    <source>
        <dbReference type="ARBA" id="ARBA00022989"/>
    </source>
</evidence>
<dbReference type="OrthoDB" id="18170at2759"/>
<dbReference type="InterPro" id="IPR039653">
    <property type="entry name" value="Prenyltransferase"/>
</dbReference>
<proteinExistence type="inferred from homology"/>
<accession>A0A833RH98</accession>
<gene>
    <name evidence="9" type="ORF">FCM35_KLT10073</name>
</gene>
<dbReference type="AlphaFoldDB" id="A0A833RH98"/>